<keyword evidence="2" id="KW-0863">Zinc-finger</keyword>
<dbReference type="GO" id="GO:0008270">
    <property type="term" value="F:zinc ion binding"/>
    <property type="evidence" value="ECO:0007669"/>
    <property type="project" value="UniProtKB-KW"/>
</dbReference>
<accession>A0A2D0JT29</accession>
<evidence type="ECO:0000256" key="4">
    <source>
        <dbReference type="PROSITE-ProRule" id="PRU00510"/>
    </source>
</evidence>
<dbReference type="OrthoDB" id="962301at2"/>
<dbReference type="Proteomes" id="UP000221980">
    <property type="component" value="Unassembled WGS sequence"/>
</dbReference>
<dbReference type="PROSITE" id="PS51128">
    <property type="entry name" value="ZF_DKSA_2"/>
    <property type="match status" value="1"/>
</dbReference>
<organism evidence="6 7">
    <name type="scientific">Xenorhabdus miraniensis</name>
    <dbReference type="NCBI Taxonomy" id="351674"/>
    <lineage>
        <taxon>Bacteria</taxon>
        <taxon>Pseudomonadati</taxon>
        <taxon>Pseudomonadota</taxon>
        <taxon>Gammaproteobacteria</taxon>
        <taxon>Enterobacterales</taxon>
        <taxon>Morganellaceae</taxon>
        <taxon>Xenorhabdus</taxon>
    </lineage>
</organism>
<feature type="domain" description="Zinc finger DksA/TraR C4-type" evidence="5">
    <location>
        <begin position="33"/>
        <end position="64"/>
    </location>
</feature>
<keyword evidence="3" id="KW-0862">Zinc</keyword>
<name>A0A2D0JT29_9GAMM</name>
<comment type="caution">
    <text evidence="6">The sequence shown here is derived from an EMBL/GenBank/DDBJ whole genome shotgun (WGS) entry which is preliminary data.</text>
</comment>
<dbReference type="AlphaFoldDB" id="A0A2D0JT29"/>
<evidence type="ECO:0000256" key="3">
    <source>
        <dbReference type="ARBA" id="ARBA00022833"/>
    </source>
</evidence>
<dbReference type="InterPro" id="IPR000962">
    <property type="entry name" value="Znf_DskA_TraR"/>
</dbReference>
<protein>
    <submittedName>
        <fullName evidence="6">RNA polymerase-binding transcription factor DksA</fullName>
    </submittedName>
</protein>
<evidence type="ECO:0000259" key="5">
    <source>
        <dbReference type="Pfam" id="PF01258"/>
    </source>
</evidence>
<proteinExistence type="predicted"/>
<gene>
    <name evidence="6" type="primary">dksA</name>
    <name evidence="6" type="ORF">Xmir_01282</name>
</gene>
<dbReference type="SUPFAM" id="SSF57716">
    <property type="entry name" value="Glucocorticoid receptor-like (DNA-binding domain)"/>
    <property type="match status" value="1"/>
</dbReference>
<evidence type="ECO:0000313" key="6">
    <source>
        <dbReference type="EMBL" id="PHM49362.1"/>
    </source>
</evidence>
<keyword evidence="1" id="KW-0479">Metal-binding</keyword>
<sequence length="73" mass="8491">MSKLMDKASELEQWHREWALAAHRQRPAQAGKGICRDCGEAIDPARLAINPVFERCIGCQEFIEFWEKHARRP</sequence>
<evidence type="ECO:0000256" key="1">
    <source>
        <dbReference type="ARBA" id="ARBA00022723"/>
    </source>
</evidence>
<dbReference type="RefSeq" id="WP_099113582.1">
    <property type="nucleotide sequence ID" value="NZ_CAWNQI010000084.1"/>
</dbReference>
<feature type="zinc finger region" description="dksA C4-type" evidence="4">
    <location>
        <begin position="35"/>
        <end position="59"/>
    </location>
</feature>
<evidence type="ECO:0000256" key="2">
    <source>
        <dbReference type="ARBA" id="ARBA00022771"/>
    </source>
</evidence>
<evidence type="ECO:0000313" key="7">
    <source>
        <dbReference type="Proteomes" id="UP000221980"/>
    </source>
</evidence>
<keyword evidence="7" id="KW-1185">Reference proteome</keyword>
<dbReference type="Pfam" id="PF01258">
    <property type="entry name" value="zf-dskA_traR"/>
    <property type="match status" value="1"/>
</dbReference>
<dbReference type="EMBL" id="NITZ01000005">
    <property type="protein sequence ID" value="PHM49362.1"/>
    <property type="molecule type" value="Genomic_DNA"/>
</dbReference>
<reference evidence="6 7" key="1">
    <citation type="journal article" date="2017" name="Nat. Microbiol.">
        <title>Natural product diversity associated with the nematode symbionts Photorhabdus and Xenorhabdus.</title>
        <authorList>
            <person name="Tobias N.J."/>
            <person name="Wolff H."/>
            <person name="Djahanschiri B."/>
            <person name="Grundmann F."/>
            <person name="Kronenwerth M."/>
            <person name="Shi Y.M."/>
            <person name="Simonyi S."/>
            <person name="Grun P."/>
            <person name="Shapiro-Ilan D."/>
            <person name="Pidot S.J."/>
            <person name="Stinear T.P."/>
            <person name="Ebersberger I."/>
            <person name="Bode H.B."/>
        </authorList>
    </citation>
    <scope>NUCLEOTIDE SEQUENCE [LARGE SCALE GENOMIC DNA]</scope>
    <source>
        <strain evidence="6 7">DSM 17902</strain>
    </source>
</reference>
<dbReference type="Gene3D" id="1.20.120.910">
    <property type="entry name" value="DksA, coiled-coil domain"/>
    <property type="match status" value="1"/>
</dbReference>